<reference evidence="2" key="1">
    <citation type="submission" date="2017-01" db="EMBL/GenBank/DDBJ databases">
        <authorList>
            <person name="Varghese N."/>
            <person name="Submissions S."/>
        </authorList>
    </citation>
    <scope>NUCLEOTIDE SEQUENCE [LARGE SCALE GENOMIC DNA]</scope>
    <source>
        <strain evidence="2">DSM 7027</strain>
    </source>
</reference>
<dbReference type="RefSeq" id="WP_076461732.1">
    <property type="nucleotide sequence ID" value="NZ_FTMN01000002.1"/>
</dbReference>
<keyword evidence="2" id="KW-1185">Reference proteome</keyword>
<dbReference type="Proteomes" id="UP000186895">
    <property type="component" value="Unassembled WGS sequence"/>
</dbReference>
<name>A0A1N6Q819_9GAMM</name>
<proteinExistence type="predicted"/>
<sequence>MVQSVLVFEDGNFTRARLPTRPMQGEIIHFNGQRYMVKSISHHATEADSGKTPVLKVHLGVGRGKDDSHLMEKSSRGFFTG</sequence>
<dbReference type="EMBL" id="FTMN01000002">
    <property type="protein sequence ID" value="SIQ12730.1"/>
    <property type="molecule type" value="Genomic_DNA"/>
</dbReference>
<evidence type="ECO:0000313" key="2">
    <source>
        <dbReference type="Proteomes" id="UP000186895"/>
    </source>
</evidence>
<organism evidence="1 2">
    <name type="scientific">Marinobacterium stanieri</name>
    <dbReference type="NCBI Taxonomy" id="49186"/>
    <lineage>
        <taxon>Bacteria</taxon>
        <taxon>Pseudomonadati</taxon>
        <taxon>Pseudomonadota</taxon>
        <taxon>Gammaproteobacteria</taxon>
        <taxon>Oceanospirillales</taxon>
        <taxon>Oceanospirillaceae</taxon>
        <taxon>Marinobacterium</taxon>
    </lineage>
</organism>
<dbReference type="AlphaFoldDB" id="A0A1N6Q819"/>
<protein>
    <submittedName>
        <fullName evidence="1">Uncharacterized protein</fullName>
    </submittedName>
</protein>
<evidence type="ECO:0000313" key="1">
    <source>
        <dbReference type="EMBL" id="SIQ12730.1"/>
    </source>
</evidence>
<gene>
    <name evidence="1" type="ORF">SAMN05421647_102331</name>
</gene>
<accession>A0A1N6Q819</accession>